<evidence type="ECO:0000259" key="3">
    <source>
        <dbReference type="Pfam" id="PF00188"/>
    </source>
</evidence>
<evidence type="ECO:0000256" key="1">
    <source>
        <dbReference type="SAM" id="MobiDB-lite"/>
    </source>
</evidence>
<feature type="compositionally biased region" description="Low complexity" evidence="1">
    <location>
        <begin position="131"/>
        <end position="151"/>
    </location>
</feature>
<dbReference type="PANTHER" id="PTHR31157:SF1">
    <property type="entry name" value="SCP DOMAIN-CONTAINING PROTEIN"/>
    <property type="match status" value="1"/>
</dbReference>
<dbReference type="InterPro" id="IPR014044">
    <property type="entry name" value="CAP_dom"/>
</dbReference>
<gene>
    <name evidence="4" type="ORF">GCM10009560_20620</name>
</gene>
<dbReference type="Gene3D" id="3.40.33.10">
    <property type="entry name" value="CAP"/>
    <property type="match status" value="1"/>
</dbReference>
<feature type="region of interest" description="Disordered" evidence="1">
    <location>
        <begin position="112"/>
        <end position="152"/>
    </location>
</feature>
<dbReference type="InterPro" id="IPR035940">
    <property type="entry name" value="CAP_sf"/>
</dbReference>
<dbReference type="EMBL" id="BAAAHQ010000008">
    <property type="protein sequence ID" value="GAA0921680.1"/>
    <property type="molecule type" value="Genomic_DNA"/>
</dbReference>
<dbReference type="Proteomes" id="UP001501578">
    <property type="component" value="Unassembled WGS sequence"/>
</dbReference>
<organism evidence="4 5">
    <name type="scientific">Nonomuraea longicatena</name>
    <dbReference type="NCBI Taxonomy" id="83682"/>
    <lineage>
        <taxon>Bacteria</taxon>
        <taxon>Bacillati</taxon>
        <taxon>Actinomycetota</taxon>
        <taxon>Actinomycetes</taxon>
        <taxon>Streptosporangiales</taxon>
        <taxon>Streptosporangiaceae</taxon>
        <taxon>Nonomuraea</taxon>
    </lineage>
</organism>
<evidence type="ECO:0000313" key="4">
    <source>
        <dbReference type="EMBL" id="GAA0921680.1"/>
    </source>
</evidence>
<evidence type="ECO:0000313" key="5">
    <source>
        <dbReference type="Proteomes" id="UP001501578"/>
    </source>
</evidence>
<accession>A0ABP3ZKM3</accession>
<dbReference type="RefSeq" id="WP_343949517.1">
    <property type="nucleotide sequence ID" value="NZ_BAAAHQ010000008.1"/>
</dbReference>
<feature type="domain" description="SCP" evidence="3">
    <location>
        <begin position="159"/>
        <end position="267"/>
    </location>
</feature>
<reference evidence="5" key="1">
    <citation type="journal article" date="2019" name="Int. J. Syst. Evol. Microbiol.">
        <title>The Global Catalogue of Microorganisms (GCM) 10K type strain sequencing project: providing services to taxonomists for standard genome sequencing and annotation.</title>
        <authorList>
            <consortium name="The Broad Institute Genomics Platform"/>
            <consortium name="The Broad Institute Genome Sequencing Center for Infectious Disease"/>
            <person name="Wu L."/>
            <person name="Ma J."/>
        </authorList>
    </citation>
    <scope>NUCLEOTIDE SEQUENCE [LARGE SCALE GENOMIC DNA]</scope>
    <source>
        <strain evidence="5">JCM 11136</strain>
    </source>
</reference>
<feature type="signal peptide" evidence="2">
    <location>
        <begin position="1"/>
        <end position="25"/>
    </location>
</feature>
<dbReference type="PANTHER" id="PTHR31157">
    <property type="entry name" value="SCP DOMAIN-CONTAINING PROTEIN"/>
    <property type="match status" value="1"/>
</dbReference>
<dbReference type="Pfam" id="PF00188">
    <property type="entry name" value="CAP"/>
    <property type="match status" value="1"/>
</dbReference>
<keyword evidence="2" id="KW-0732">Signal</keyword>
<evidence type="ECO:0000256" key="2">
    <source>
        <dbReference type="SAM" id="SignalP"/>
    </source>
</evidence>
<name>A0ABP3ZKM3_9ACTN</name>
<comment type="caution">
    <text evidence="4">The sequence shown here is derived from an EMBL/GenBank/DDBJ whole genome shotgun (WGS) entry which is preliminary data.</text>
</comment>
<feature type="chain" id="PRO_5046610811" description="SCP domain-containing protein" evidence="2">
    <location>
        <begin position="26"/>
        <end position="275"/>
    </location>
</feature>
<dbReference type="SUPFAM" id="SSF55797">
    <property type="entry name" value="PR-1-like"/>
    <property type="match status" value="1"/>
</dbReference>
<proteinExistence type="predicted"/>
<sequence length="275" mass="28746">MRRQLLALSCLGGLAALAIPATAQATTEREQCRVIAAAPYLDSQGLVRGAAKRADCDETALLRVRIKAAGPGIDRTLKSGSQRIASGDIVAWTRCSPTPRTYYTVAIDSTGNTHRSQPVRLSCDSVPTPAPTSTATPTPTSSATPTAGPGSDIEDEVVRLTNAARASGGCKPLVHDAKLHKAAEGHSADMAAKGYFDHTGRDGRSPADRIRAAGFSPVSAWGENIAMGQRTAAAVVDGWMNSPGHKANIMNCGFTHIGVGHDAKGPHWTQVFARS</sequence>
<dbReference type="CDD" id="cd05379">
    <property type="entry name" value="CAP_bacterial"/>
    <property type="match status" value="1"/>
</dbReference>
<keyword evidence="5" id="KW-1185">Reference proteome</keyword>
<protein>
    <recommendedName>
        <fullName evidence="3">SCP domain-containing protein</fullName>
    </recommendedName>
</protein>